<sequence length="85" mass="9996">MLPKFRQMPVSLFRDRMAFNLDWVKAEEGHLYLTNHGTPQVAIVPIRHAAMLDDVAAYSVREMRRRESELIACWRQMREAMGYEG</sequence>
<keyword evidence="2" id="KW-1185">Reference proteome</keyword>
<name>A0A547PXY6_9RHOB</name>
<accession>A0A547PXY6</accession>
<protein>
    <recommendedName>
        <fullName evidence="3">Type II toxin-antitoxin system Phd/YefM family antitoxin</fullName>
    </recommendedName>
</protein>
<proteinExistence type="predicted"/>
<gene>
    <name evidence="1" type="ORF">FEV53_10925</name>
</gene>
<reference evidence="1 2" key="1">
    <citation type="submission" date="2019-06" db="EMBL/GenBank/DDBJ databases">
        <title>Paenimaribius caenipelagi gen. nov., sp. nov., isolated from a tidal flat.</title>
        <authorList>
            <person name="Yoon J.-H."/>
        </authorList>
    </citation>
    <scope>NUCLEOTIDE SEQUENCE [LARGE SCALE GENOMIC DNA]</scope>
    <source>
        <strain evidence="1 2">JBTF-M29</strain>
    </source>
</reference>
<organism evidence="1 2">
    <name type="scientific">Palleronia caenipelagi</name>
    <dbReference type="NCBI Taxonomy" id="2489174"/>
    <lineage>
        <taxon>Bacteria</taxon>
        <taxon>Pseudomonadati</taxon>
        <taxon>Pseudomonadota</taxon>
        <taxon>Alphaproteobacteria</taxon>
        <taxon>Rhodobacterales</taxon>
        <taxon>Roseobacteraceae</taxon>
        <taxon>Palleronia</taxon>
    </lineage>
</organism>
<dbReference type="EMBL" id="VFSV01000017">
    <property type="protein sequence ID" value="TRD19005.1"/>
    <property type="molecule type" value="Genomic_DNA"/>
</dbReference>
<evidence type="ECO:0000313" key="1">
    <source>
        <dbReference type="EMBL" id="TRD19005.1"/>
    </source>
</evidence>
<evidence type="ECO:0008006" key="3">
    <source>
        <dbReference type="Google" id="ProtNLM"/>
    </source>
</evidence>
<comment type="caution">
    <text evidence="1">The sequence shown here is derived from an EMBL/GenBank/DDBJ whole genome shotgun (WGS) entry which is preliminary data.</text>
</comment>
<dbReference type="Proteomes" id="UP000318590">
    <property type="component" value="Unassembled WGS sequence"/>
</dbReference>
<dbReference type="OrthoDB" id="7872948at2"/>
<dbReference type="RefSeq" id="WP_142834850.1">
    <property type="nucleotide sequence ID" value="NZ_VFSV01000017.1"/>
</dbReference>
<evidence type="ECO:0000313" key="2">
    <source>
        <dbReference type="Proteomes" id="UP000318590"/>
    </source>
</evidence>
<dbReference type="AlphaFoldDB" id="A0A547PXY6"/>